<evidence type="ECO:0000313" key="1">
    <source>
        <dbReference type="EMBL" id="GAA1536456.1"/>
    </source>
</evidence>
<dbReference type="InterPro" id="IPR011989">
    <property type="entry name" value="ARM-like"/>
</dbReference>
<name>A0ABP4M2Z2_9ACTN</name>
<gene>
    <name evidence="1" type="ORF">GCM10009827_063770</name>
</gene>
<dbReference type="EMBL" id="BAAAQD010000013">
    <property type="protein sequence ID" value="GAA1536456.1"/>
    <property type="molecule type" value="Genomic_DNA"/>
</dbReference>
<dbReference type="InterPro" id="IPR016024">
    <property type="entry name" value="ARM-type_fold"/>
</dbReference>
<dbReference type="PANTHER" id="PTHR12697:SF5">
    <property type="entry name" value="DEOXYHYPUSINE HYDROXYLASE"/>
    <property type="match status" value="1"/>
</dbReference>
<dbReference type="Proteomes" id="UP001501470">
    <property type="component" value="Unassembled WGS sequence"/>
</dbReference>
<evidence type="ECO:0000313" key="2">
    <source>
        <dbReference type="Proteomes" id="UP001501470"/>
    </source>
</evidence>
<dbReference type="PANTHER" id="PTHR12697">
    <property type="entry name" value="PBS LYASE HEAT-LIKE PROTEIN"/>
    <property type="match status" value="1"/>
</dbReference>
<protein>
    <recommendedName>
        <fullName evidence="3">HEAT repeat protein</fullName>
    </recommendedName>
</protein>
<sequence length="356" mass="37809">MTLAEVMRQVASLNGDPWQAVQQLAASGDRSLIPPAQAALERYLDEGEWYGRDMMAYVLAGIRGAAAFPLLLRAFARPVPHDDRDSLCALLGDLIHLDPDGCRPTILSFATDEHPDLRNAGLWALGYVVRPGDLDLLRQALTDPDPRLRQTALGTLTSLKNEPSAYDLVTAALHDPDEQVRRSAVLDLRWFANAAAVHSLTPLTGDQSANVRSALGETIGNLPLDTHDRPAALDALLLLLADLEPQVRAGAARGISALGGPFDALQAGARDPDPHVRAAIAAALGRHANPALTETLSSLAGDASAAVRADLATALGVCGWPGIRPIIDTLTADPDRTVRARAEVALTRITATKPHK</sequence>
<proteinExistence type="predicted"/>
<evidence type="ECO:0008006" key="3">
    <source>
        <dbReference type="Google" id="ProtNLM"/>
    </source>
</evidence>
<dbReference type="InterPro" id="IPR004155">
    <property type="entry name" value="PBS_lyase_HEAT"/>
</dbReference>
<keyword evidence="2" id="KW-1185">Reference proteome</keyword>
<dbReference type="Pfam" id="PF13646">
    <property type="entry name" value="HEAT_2"/>
    <property type="match status" value="2"/>
</dbReference>
<comment type="caution">
    <text evidence="1">The sequence shown here is derived from an EMBL/GenBank/DDBJ whole genome shotgun (WGS) entry which is preliminary data.</text>
</comment>
<reference evidence="2" key="1">
    <citation type="journal article" date="2019" name="Int. J. Syst. Evol. Microbiol.">
        <title>The Global Catalogue of Microorganisms (GCM) 10K type strain sequencing project: providing services to taxonomists for standard genome sequencing and annotation.</title>
        <authorList>
            <consortium name="The Broad Institute Genomics Platform"/>
            <consortium name="The Broad Institute Genome Sequencing Center for Infectious Disease"/>
            <person name="Wu L."/>
            <person name="Ma J."/>
        </authorList>
    </citation>
    <scope>NUCLEOTIDE SEQUENCE [LARGE SCALE GENOMIC DNA]</scope>
    <source>
        <strain evidence="2">JCM 15933</strain>
    </source>
</reference>
<dbReference type="Gene3D" id="1.25.10.10">
    <property type="entry name" value="Leucine-rich Repeat Variant"/>
    <property type="match status" value="3"/>
</dbReference>
<organism evidence="1 2">
    <name type="scientific">Dactylosporangium maewongense</name>
    <dbReference type="NCBI Taxonomy" id="634393"/>
    <lineage>
        <taxon>Bacteria</taxon>
        <taxon>Bacillati</taxon>
        <taxon>Actinomycetota</taxon>
        <taxon>Actinomycetes</taxon>
        <taxon>Micromonosporales</taxon>
        <taxon>Micromonosporaceae</taxon>
        <taxon>Dactylosporangium</taxon>
    </lineage>
</organism>
<dbReference type="SMART" id="SM00567">
    <property type="entry name" value="EZ_HEAT"/>
    <property type="match status" value="6"/>
</dbReference>
<accession>A0ABP4M2Z2</accession>
<dbReference type="SUPFAM" id="SSF48371">
    <property type="entry name" value="ARM repeat"/>
    <property type="match status" value="1"/>
</dbReference>